<evidence type="ECO:0000313" key="2">
    <source>
        <dbReference type="EMBL" id="TNJ27200.1"/>
    </source>
</evidence>
<comment type="caution">
    <text evidence="2">The sequence shown here is derived from an EMBL/GenBank/DDBJ whole genome shotgun (WGS) entry which is preliminary data.</text>
</comment>
<dbReference type="AlphaFoldDB" id="A0A4Z1SNI9"/>
<organism evidence="2 3">
    <name type="scientific">Giardia muris</name>
    <dbReference type="NCBI Taxonomy" id="5742"/>
    <lineage>
        <taxon>Eukaryota</taxon>
        <taxon>Metamonada</taxon>
        <taxon>Diplomonadida</taxon>
        <taxon>Hexamitidae</taxon>
        <taxon>Giardiinae</taxon>
        <taxon>Giardia</taxon>
    </lineage>
</organism>
<feature type="region of interest" description="Disordered" evidence="1">
    <location>
        <begin position="104"/>
        <end position="164"/>
    </location>
</feature>
<evidence type="ECO:0000256" key="1">
    <source>
        <dbReference type="SAM" id="MobiDB-lite"/>
    </source>
</evidence>
<dbReference type="VEuPathDB" id="GiardiaDB:GMRT_14041"/>
<gene>
    <name evidence="2" type="ORF">GMRT_14041</name>
</gene>
<accession>A0A4Z1SNI9</accession>
<protein>
    <submittedName>
        <fullName evidence="2">Uncharacterized protein</fullName>
    </submittedName>
</protein>
<sequence>MKEVGLPVPPRPGGFLSESRFSLTLDTSDTERPSVSRSHSQSHGEGAVELDECVTPITEHTRRSVIWNPQDVSGPSRPGSQPPGFTPQMLVSIDLGWDRKLTASRIPFQDTRPQPSQTPSPQGTVAKDTFRLYPQQTRHVAPPEQPTLQGNISPMHPSPQPKETSFLILSSHSPRPASAAERRNVRPYITRPIQVEKKVRVPNQGESRPLSATGEAVRVISRLSTSNRLSVPNKANLELIEPSNPLFSSQQYRNALYSGAVAVDSSGSSLTGPNMLPRTSEDYRRMMRPTQSSAKKVAQRAIYRGGTDCGRNLPFEAEDYAHPDNALSPHAGYVSDADLYLSNCKTTLPASAQPAIDRELRELHAPSPNSSARQRSTRGRSTPILVTEKPVASGNLTVSKGDSCTNITRSRELCSTTQKNSAVHVTKTTFSGTPSPGNHILAIRSSARMRRGRQWGAQGQGSGRRENPLQLSGSALRPMQYMTTGSIFTRWYGQEKGMTSQASEKTYLFEGAIQAPDPTSEEILSIPEGRELVFSRDDGNPTHDASVVTSDLPSVSLSSSLRCDNP</sequence>
<name>A0A4Z1SNI9_GIAMU</name>
<keyword evidence="3" id="KW-1185">Reference proteome</keyword>
<feature type="region of interest" description="Disordered" evidence="1">
    <location>
        <begin position="1"/>
        <end position="89"/>
    </location>
</feature>
<reference evidence="2 3" key="1">
    <citation type="submission" date="2019-05" db="EMBL/GenBank/DDBJ databases">
        <title>The compact genome of Giardia muris reveals important steps in the evolution of intestinal protozoan parasites.</title>
        <authorList>
            <person name="Xu F."/>
            <person name="Jimenez-Gonzalez A."/>
            <person name="Einarsson E."/>
            <person name="Astvaldsson A."/>
            <person name="Peirasmaki D."/>
            <person name="Eckmann L."/>
            <person name="Andersson J.O."/>
            <person name="Svard S.G."/>
            <person name="Jerlstrom-Hultqvist J."/>
        </authorList>
    </citation>
    <scope>NUCLEOTIDE SEQUENCE [LARGE SCALE GENOMIC DNA]</scope>
    <source>
        <strain evidence="2 3">Roberts-Thomson</strain>
    </source>
</reference>
<feature type="compositionally biased region" description="Polar residues" evidence="1">
    <location>
        <begin position="19"/>
        <end position="28"/>
    </location>
</feature>
<evidence type="ECO:0000313" key="3">
    <source>
        <dbReference type="Proteomes" id="UP000315496"/>
    </source>
</evidence>
<feature type="region of interest" description="Disordered" evidence="1">
    <location>
        <begin position="363"/>
        <end position="382"/>
    </location>
</feature>
<feature type="compositionally biased region" description="Low complexity" evidence="1">
    <location>
        <begin position="109"/>
        <end position="122"/>
    </location>
</feature>
<feature type="region of interest" description="Disordered" evidence="1">
    <location>
        <begin position="449"/>
        <end position="468"/>
    </location>
</feature>
<dbReference type="EMBL" id="VDLU01000004">
    <property type="protein sequence ID" value="TNJ27200.1"/>
    <property type="molecule type" value="Genomic_DNA"/>
</dbReference>
<dbReference type="Proteomes" id="UP000315496">
    <property type="component" value="Chromosome 4"/>
</dbReference>
<dbReference type="OrthoDB" id="10256957at2759"/>
<proteinExistence type="predicted"/>